<sequence length="211" mass="22595">MSIPERMTALAGTLLDVSVLPSSFYARPALVVARELLGTLLVVQASDGARRVGRIVETEAYIGEHDLACHAAKGLTPRTEVMFGPPGKAYIYLIYGMHHCFNVVTDAPGVGAAVLVRAVEPVEGLDAGARTDGPGKLCKAMGLTLAHNRGDLASPGLHLLPGVAVEEGRVERGPRIGVEYAGAWADEPFRLWVRDSQHVSKRPGTRRRNRA</sequence>
<protein>
    <recommendedName>
        <fullName evidence="5">Putative 3-methyladenine DNA glycosylase</fullName>
        <ecNumber evidence="5">3.2.2.-</ecNumber>
    </recommendedName>
</protein>
<dbReference type="Gene3D" id="3.10.300.10">
    <property type="entry name" value="Methylpurine-DNA glycosylase (MPG)"/>
    <property type="match status" value="1"/>
</dbReference>
<dbReference type="InterPro" id="IPR011034">
    <property type="entry name" value="Formyl_transferase-like_C_sf"/>
</dbReference>
<dbReference type="FunFam" id="3.10.300.10:FF:000001">
    <property type="entry name" value="Putative 3-methyladenine DNA glycosylase"/>
    <property type="match status" value="1"/>
</dbReference>
<evidence type="ECO:0000313" key="9">
    <source>
        <dbReference type="Proteomes" id="UP000321514"/>
    </source>
</evidence>
<dbReference type="Proteomes" id="UP000321514">
    <property type="component" value="Unassembled WGS sequence"/>
</dbReference>
<evidence type="ECO:0000256" key="5">
    <source>
        <dbReference type="HAMAP-Rule" id="MF_00527"/>
    </source>
</evidence>
<dbReference type="SUPFAM" id="SSF50486">
    <property type="entry name" value="FMT C-terminal domain-like"/>
    <property type="match status" value="1"/>
</dbReference>
<dbReference type="PANTHER" id="PTHR10429">
    <property type="entry name" value="DNA-3-METHYLADENINE GLYCOSYLASE"/>
    <property type="match status" value="1"/>
</dbReference>
<dbReference type="EMBL" id="FOIB01000004">
    <property type="protein sequence ID" value="SET98405.1"/>
    <property type="molecule type" value="Genomic_DNA"/>
</dbReference>
<dbReference type="GO" id="GO:0003905">
    <property type="term" value="F:alkylbase DNA N-glycosylase activity"/>
    <property type="evidence" value="ECO:0007669"/>
    <property type="project" value="InterPro"/>
</dbReference>
<dbReference type="Proteomes" id="UP000183760">
    <property type="component" value="Unassembled WGS sequence"/>
</dbReference>
<name>A0A511SZ59_MYXFU</name>
<keyword evidence="4 5" id="KW-0234">DNA repair</keyword>
<dbReference type="EC" id="3.2.2.-" evidence="5"/>
<dbReference type="EMBL" id="BJXR01000021">
    <property type="protein sequence ID" value="GEN07179.1"/>
    <property type="molecule type" value="Genomic_DNA"/>
</dbReference>
<reference evidence="7 8" key="1">
    <citation type="submission" date="2016-10" db="EMBL/GenBank/DDBJ databases">
        <authorList>
            <person name="Varghese N."/>
            <person name="Submissions S."/>
        </authorList>
    </citation>
    <scope>NUCLEOTIDE SEQUENCE [LARGE SCALE GENOMIC DNA]</scope>
    <source>
        <strain evidence="7 8">DSM 16525</strain>
    </source>
</reference>
<dbReference type="AlphaFoldDB" id="A0A511SZ59"/>
<reference evidence="6 9" key="2">
    <citation type="submission" date="2019-07" db="EMBL/GenBank/DDBJ databases">
        <title>Whole genome shotgun sequence of Myxococcus fulvus NBRC 100333.</title>
        <authorList>
            <person name="Hosoyama A."/>
            <person name="Uohara A."/>
            <person name="Ohji S."/>
            <person name="Ichikawa N."/>
        </authorList>
    </citation>
    <scope>NUCLEOTIDE SEQUENCE [LARGE SCALE GENOMIC DNA]</scope>
    <source>
        <strain evidence="6 9">NBRC 100333</strain>
    </source>
</reference>
<evidence type="ECO:0000313" key="7">
    <source>
        <dbReference type="EMBL" id="SET98405.1"/>
    </source>
</evidence>
<dbReference type="HAMAP" id="MF_00527">
    <property type="entry name" value="3MGH"/>
    <property type="match status" value="1"/>
</dbReference>
<dbReference type="STRING" id="1334629.MFUL124B02_37440"/>
<dbReference type="Pfam" id="PF02245">
    <property type="entry name" value="Pur_DNA_glyco"/>
    <property type="match status" value="1"/>
</dbReference>
<dbReference type="InterPro" id="IPR003180">
    <property type="entry name" value="MPG"/>
</dbReference>
<evidence type="ECO:0000313" key="6">
    <source>
        <dbReference type="EMBL" id="GEN07179.1"/>
    </source>
</evidence>
<comment type="caution">
    <text evidence="6">The sequence shown here is derived from an EMBL/GenBank/DDBJ whole genome shotgun (WGS) entry which is preliminary data.</text>
</comment>
<proteinExistence type="inferred from homology"/>
<dbReference type="InterPro" id="IPR036995">
    <property type="entry name" value="MPG_sf"/>
</dbReference>
<gene>
    <name evidence="6" type="ORF">MFU01_22160</name>
    <name evidence="7" type="ORF">SAMN05443572_104196</name>
</gene>
<keyword evidence="3 5" id="KW-0378">Hydrolase</keyword>
<evidence type="ECO:0000256" key="3">
    <source>
        <dbReference type="ARBA" id="ARBA00022801"/>
    </source>
</evidence>
<organism evidence="6 9">
    <name type="scientific">Myxococcus fulvus</name>
    <dbReference type="NCBI Taxonomy" id="33"/>
    <lineage>
        <taxon>Bacteria</taxon>
        <taxon>Pseudomonadati</taxon>
        <taxon>Myxococcota</taxon>
        <taxon>Myxococcia</taxon>
        <taxon>Myxococcales</taxon>
        <taxon>Cystobacterineae</taxon>
        <taxon>Myxococcaceae</taxon>
        <taxon>Myxococcus</taxon>
    </lineage>
</organism>
<dbReference type="NCBIfam" id="TIGR00567">
    <property type="entry name" value="3mg"/>
    <property type="match status" value="1"/>
</dbReference>
<dbReference type="GO" id="GO:0006284">
    <property type="term" value="P:base-excision repair"/>
    <property type="evidence" value="ECO:0007669"/>
    <property type="project" value="InterPro"/>
</dbReference>
<evidence type="ECO:0000256" key="2">
    <source>
        <dbReference type="ARBA" id="ARBA00022763"/>
    </source>
</evidence>
<keyword evidence="8" id="KW-1185">Reference proteome</keyword>
<keyword evidence="2 5" id="KW-0227">DNA damage</keyword>
<evidence type="ECO:0000256" key="4">
    <source>
        <dbReference type="ARBA" id="ARBA00023204"/>
    </source>
</evidence>
<dbReference type="CDD" id="cd00540">
    <property type="entry name" value="AAG"/>
    <property type="match status" value="1"/>
</dbReference>
<evidence type="ECO:0000313" key="8">
    <source>
        <dbReference type="Proteomes" id="UP000183760"/>
    </source>
</evidence>
<dbReference type="GO" id="GO:0003677">
    <property type="term" value="F:DNA binding"/>
    <property type="evidence" value="ECO:0007669"/>
    <property type="project" value="InterPro"/>
</dbReference>
<dbReference type="PANTHER" id="PTHR10429:SF0">
    <property type="entry name" value="DNA-3-METHYLADENINE GLYCOSYLASE"/>
    <property type="match status" value="1"/>
</dbReference>
<evidence type="ECO:0000256" key="1">
    <source>
        <dbReference type="ARBA" id="ARBA00009232"/>
    </source>
</evidence>
<comment type="similarity">
    <text evidence="1 5">Belongs to the DNA glycosylase MPG family.</text>
</comment>
<accession>A0A511SZ59</accession>